<dbReference type="EMBL" id="KZ293661">
    <property type="protein sequence ID" value="PBK91402.1"/>
    <property type="molecule type" value="Genomic_DNA"/>
</dbReference>
<reference evidence="3" key="1">
    <citation type="journal article" date="2017" name="Nat. Ecol. Evol.">
        <title>Genome expansion and lineage-specific genetic innovations in the forest pathogenic fungi Armillaria.</title>
        <authorList>
            <person name="Sipos G."/>
            <person name="Prasanna A.N."/>
            <person name="Walter M.C."/>
            <person name="O'Connor E."/>
            <person name="Balint B."/>
            <person name="Krizsan K."/>
            <person name="Kiss B."/>
            <person name="Hess J."/>
            <person name="Varga T."/>
            <person name="Slot J."/>
            <person name="Riley R."/>
            <person name="Boka B."/>
            <person name="Rigling D."/>
            <person name="Barry K."/>
            <person name="Lee J."/>
            <person name="Mihaltcheva S."/>
            <person name="LaButti K."/>
            <person name="Lipzen A."/>
            <person name="Waldron R."/>
            <person name="Moloney N.M."/>
            <person name="Sperisen C."/>
            <person name="Kredics L."/>
            <person name="Vagvoelgyi C."/>
            <person name="Patrignani A."/>
            <person name="Fitzpatrick D."/>
            <person name="Nagy I."/>
            <person name="Doyle S."/>
            <person name="Anderson J.B."/>
            <person name="Grigoriev I.V."/>
            <person name="Gueldener U."/>
            <person name="Muensterkoetter M."/>
            <person name="Nagy L.G."/>
        </authorList>
    </citation>
    <scope>NUCLEOTIDE SEQUENCE [LARGE SCALE GENOMIC DNA]</scope>
    <source>
        <strain evidence="3">Ar21-2</strain>
    </source>
</reference>
<dbReference type="InParanoid" id="A0A2H3DIU7"/>
<evidence type="ECO:0000313" key="2">
    <source>
        <dbReference type="EMBL" id="PBK91402.1"/>
    </source>
</evidence>
<accession>A0A2H3DIU7</accession>
<dbReference type="Proteomes" id="UP000217790">
    <property type="component" value="Unassembled WGS sequence"/>
</dbReference>
<sequence length="169" mass="19621">MPSCAPFIRRRHLHLSLLPPSDLPRTIPLPWRKLARSTVLLSSPRHDPRDERACLRTITATTQEGPARTAFEPGDSTFQRTGQNSSRTMTRMSRHRGCCRPSSSAPRTRLRYRRRPRTHRRQLLNDPDERISNPGRDFLSEFSKDFIYYSSDIHGLFLLDFLSEHLVAI</sequence>
<evidence type="ECO:0000313" key="3">
    <source>
        <dbReference type="Proteomes" id="UP000217790"/>
    </source>
</evidence>
<evidence type="ECO:0000256" key="1">
    <source>
        <dbReference type="SAM" id="MobiDB-lite"/>
    </source>
</evidence>
<protein>
    <submittedName>
        <fullName evidence="2">Uncharacterized protein</fullName>
    </submittedName>
</protein>
<dbReference type="AlphaFoldDB" id="A0A2H3DIU7"/>
<organism evidence="2 3">
    <name type="scientific">Armillaria gallica</name>
    <name type="common">Bulbous honey fungus</name>
    <name type="synonym">Armillaria bulbosa</name>
    <dbReference type="NCBI Taxonomy" id="47427"/>
    <lineage>
        <taxon>Eukaryota</taxon>
        <taxon>Fungi</taxon>
        <taxon>Dikarya</taxon>
        <taxon>Basidiomycota</taxon>
        <taxon>Agaricomycotina</taxon>
        <taxon>Agaricomycetes</taxon>
        <taxon>Agaricomycetidae</taxon>
        <taxon>Agaricales</taxon>
        <taxon>Marasmiineae</taxon>
        <taxon>Physalacriaceae</taxon>
        <taxon>Armillaria</taxon>
    </lineage>
</organism>
<gene>
    <name evidence="2" type="ORF">ARMGADRAFT_200329</name>
</gene>
<keyword evidence="3" id="KW-1185">Reference proteome</keyword>
<name>A0A2H3DIU7_ARMGA</name>
<proteinExistence type="predicted"/>
<feature type="region of interest" description="Disordered" evidence="1">
    <location>
        <begin position="67"/>
        <end position="130"/>
    </location>
</feature>
<feature type="compositionally biased region" description="Basic residues" evidence="1">
    <location>
        <begin position="108"/>
        <end position="122"/>
    </location>
</feature>